<comment type="subcellular location">
    <subcellularLocation>
        <location evidence="1">Secreted</location>
    </subcellularLocation>
</comment>
<dbReference type="PANTHER" id="PTHR38340">
    <property type="entry name" value="S-LAYER PROTEIN"/>
    <property type="match status" value="1"/>
</dbReference>
<reference evidence="4 5" key="1">
    <citation type="submission" date="2023-08" db="EMBL/GenBank/DDBJ databases">
        <title>The draft genome sequence of Paracraurococcus sp. LOR1-02.</title>
        <authorList>
            <person name="Kingkaew E."/>
            <person name="Tanasupawat S."/>
        </authorList>
    </citation>
    <scope>NUCLEOTIDE SEQUENCE [LARGE SCALE GENOMIC DNA]</scope>
    <source>
        <strain evidence="4 5">LOR1-02</strain>
    </source>
</reference>
<sequence>MATRNGTSGDDLLTGTAGADSLAGLAGSDTLSGGTGADTLDGGAGRDRAILDLGAETASLDVVMLDPAFTTRVGGARLTGVEALWLTAGSGNDSLTGLGGADSFAGGAGADLLQGGAGNDTLAGGEGADTLLGGAGADSLIGGTGADRFVLQGVAGVESTLSAMDRLPDFKAAEGDRLVLRGQPVGSGLMLLANGVWGLPGQAPLPIGWGGSLPAVAAPSLGMALPDPTGGAAFLMRWLPDAAGQGGWLVLDADRDGSLGAADLVVRIGVPRGTAITAADFLAGSFSVVGTTGADARSGTAGADRIFGLAGNDTLAGQDGNDTLEGGAGNDNLGGGNGFDSLTGGEGDDTLAGGAGPDALVGGTGNDRLDGGTGDDLLQGGTGNDALLGGDGNDSLEGGPGADTLQGGTGADTLLLQAMGEAAWSTLAAMDQVMGFIAAEGDRLRVSDAWAGSADGSGADLGTYAGQDGVARALLWGGVTRPLAALPAGTALPAQPTGATGAYQVFWAPAMAGGTTPAGGWLVLDLDRDGKVGAADLVVRIGSTAEPVSIGPEDFVAGTFLSLLRPGVQRTGTAGNDTLAGGSLAESFQGSAGSDRIAGGAGAPNALSYAGLTGSVSLTLSAYGTGSVSKSAGGADTLSGVQSFTGTAGADRLDAAAAGSGLFVTSLEGREGNDTLIGNGTAAVQASYAASPGSVLVDLAAGTTQDGWGGTDRLVNIRRVAITSGWNDTVLGSAGDDVIISGAWGWHTVDGRGGTNEWRYAGTGDVVINLTVGAAYKAAGTDGYRHMDVLANIQAVAGGAGNDNIYGSPGNDRLAGAAGNDTLDGAAGLDTVAYDVIAPGSDLPLHGAVVDLTAGVATDPWGGQDVLRNVENAWGSRLGDDLTGRAVAGTNTFLRGLAGDDTLRGPAPGTMVMADYSGDPAGVSVDLAAGTARDGWGGTDRLVWIDHARGTPFDDRLVGNAGGNNLQGGAGRDTLLGDAGNDTLIGNAGNDLLDGGPGTDIAVIPYARARTTLTRQADGSWIAVGPEGTDTLIGIERVRFTDGDVVLW</sequence>
<dbReference type="PROSITE" id="PS00018">
    <property type="entry name" value="EF_HAND_1"/>
    <property type="match status" value="1"/>
</dbReference>
<dbReference type="InterPro" id="IPR018247">
    <property type="entry name" value="EF_Hand_1_Ca_BS"/>
</dbReference>
<keyword evidence="2" id="KW-0964">Secreted</keyword>
<dbReference type="Gene3D" id="2.150.10.10">
    <property type="entry name" value="Serralysin-like metalloprotease, C-terminal"/>
    <property type="match status" value="6"/>
</dbReference>
<evidence type="ECO:0000313" key="5">
    <source>
        <dbReference type="Proteomes" id="UP001243009"/>
    </source>
</evidence>
<dbReference type="PANTHER" id="PTHR38340:SF1">
    <property type="entry name" value="S-LAYER PROTEIN"/>
    <property type="match status" value="1"/>
</dbReference>
<dbReference type="InterPro" id="IPR050557">
    <property type="entry name" value="RTX_toxin/Mannuronan_C5-epim"/>
</dbReference>
<dbReference type="PRINTS" id="PR00313">
    <property type="entry name" value="CABNDNGRPT"/>
</dbReference>
<evidence type="ECO:0000256" key="3">
    <source>
        <dbReference type="SAM" id="MobiDB-lite"/>
    </source>
</evidence>
<dbReference type="Proteomes" id="UP001243009">
    <property type="component" value="Unassembled WGS sequence"/>
</dbReference>
<feature type="compositionally biased region" description="Gly residues" evidence="3">
    <location>
        <begin position="326"/>
        <end position="338"/>
    </location>
</feature>
<dbReference type="RefSeq" id="WP_305102916.1">
    <property type="nucleotide sequence ID" value="NZ_JAUTWS010000005.1"/>
</dbReference>
<evidence type="ECO:0000256" key="2">
    <source>
        <dbReference type="ARBA" id="ARBA00022525"/>
    </source>
</evidence>
<protein>
    <recommendedName>
        <fullName evidence="6">Calcium-binding protein</fullName>
    </recommendedName>
</protein>
<evidence type="ECO:0008006" key="6">
    <source>
        <dbReference type="Google" id="ProtNLM"/>
    </source>
</evidence>
<keyword evidence="5" id="KW-1185">Reference proteome</keyword>
<evidence type="ECO:0000256" key="1">
    <source>
        <dbReference type="ARBA" id="ARBA00004613"/>
    </source>
</evidence>
<feature type="compositionally biased region" description="Low complexity" evidence="3">
    <location>
        <begin position="375"/>
        <end position="388"/>
    </location>
</feature>
<dbReference type="EMBL" id="JAUTWS010000005">
    <property type="protein sequence ID" value="MDO9708046.1"/>
    <property type="molecule type" value="Genomic_DNA"/>
</dbReference>
<dbReference type="Pfam" id="PF00353">
    <property type="entry name" value="HemolysinCabind"/>
    <property type="match status" value="10"/>
</dbReference>
<accession>A0ABT9DVW9</accession>
<feature type="region of interest" description="Disordered" evidence="3">
    <location>
        <begin position="318"/>
        <end position="407"/>
    </location>
</feature>
<dbReference type="InterPro" id="IPR011049">
    <property type="entry name" value="Serralysin-like_metalloprot_C"/>
</dbReference>
<evidence type="ECO:0000313" key="4">
    <source>
        <dbReference type="EMBL" id="MDO9708046.1"/>
    </source>
</evidence>
<gene>
    <name evidence="4" type="ORF">Q7A36_06820</name>
</gene>
<dbReference type="InterPro" id="IPR001343">
    <property type="entry name" value="Hemolysn_Ca-bd"/>
</dbReference>
<proteinExistence type="predicted"/>
<dbReference type="InterPro" id="IPR018511">
    <property type="entry name" value="Hemolysin-typ_Ca-bd_CS"/>
</dbReference>
<name>A0ABT9DVW9_9PROT</name>
<dbReference type="SUPFAM" id="SSF51120">
    <property type="entry name" value="beta-Roll"/>
    <property type="match status" value="6"/>
</dbReference>
<dbReference type="PROSITE" id="PS00330">
    <property type="entry name" value="HEMOLYSIN_CALCIUM"/>
    <property type="match status" value="10"/>
</dbReference>
<organism evidence="4 5">
    <name type="scientific">Paracraurococcus lichenis</name>
    <dbReference type="NCBI Taxonomy" id="3064888"/>
    <lineage>
        <taxon>Bacteria</taxon>
        <taxon>Pseudomonadati</taxon>
        <taxon>Pseudomonadota</taxon>
        <taxon>Alphaproteobacteria</taxon>
        <taxon>Acetobacterales</taxon>
        <taxon>Roseomonadaceae</taxon>
        <taxon>Paracraurococcus</taxon>
    </lineage>
</organism>
<comment type="caution">
    <text evidence="4">The sequence shown here is derived from an EMBL/GenBank/DDBJ whole genome shotgun (WGS) entry which is preliminary data.</text>
</comment>